<dbReference type="AlphaFoldDB" id="A0A420JBN6"/>
<organism evidence="1 2">
    <name type="scientific">Golovinomyces cichoracearum</name>
    <dbReference type="NCBI Taxonomy" id="62708"/>
    <lineage>
        <taxon>Eukaryota</taxon>
        <taxon>Fungi</taxon>
        <taxon>Dikarya</taxon>
        <taxon>Ascomycota</taxon>
        <taxon>Pezizomycotina</taxon>
        <taxon>Leotiomycetes</taxon>
        <taxon>Erysiphales</taxon>
        <taxon>Erysiphaceae</taxon>
        <taxon>Golovinomyces</taxon>
    </lineage>
</organism>
<reference evidence="1 2" key="1">
    <citation type="journal article" date="2018" name="BMC Genomics">
        <title>Comparative genome analyses reveal sequence features reflecting distinct modes of host-adaptation between dicot and monocot powdery mildew.</title>
        <authorList>
            <person name="Wu Y."/>
            <person name="Ma X."/>
            <person name="Pan Z."/>
            <person name="Kale S.D."/>
            <person name="Song Y."/>
            <person name="King H."/>
            <person name="Zhang Q."/>
            <person name="Presley C."/>
            <person name="Deng X."/>
            <person name="Wei C.I."/>
            <person name="Xiao S."/>
        </authorList>
    </citation>
    <scope>NUCLEOTIDE SEQUENCE [LARGE SCALE GENOMIC DNA]</scope>
    <source>
        <strain evidence="1">UMSG1</strain>
    </source>
</reference>
<gene>
    <name evidence="1" type="ORF">GcM1_137002</name>
</gene>
<feature type="non-terminal residue" evidence="1">
    <location>
        <position position="1"/>
    </location>
</feature>
<evidence type="ECO:0000313" key="1">
    <source>
        <dbReference type="EMBL" id="RKF84214.1"/>
    </source>
</evidence>
<comment type="caution">
    <text evidence="1">The sequence shown here is derived from an EMBL/GenBank/DDBJ whole genome shotgun (WGS) entry which is preliminary data.</text>
</comment>
<sequence length="95" mass="11003">ISQIRRPELIRSISRELGIAPPSRRRIRKKDSCLSWYTFEEMKFKVSHSVLHLRPAALHKTTKATSIYSKHPKYSRCLTTHPLDPPSSTKTTHHA</sequence>
<dbReference type="EMBL" id="MCBS01013767">
    <property type="protein sequence ID" value="RKF84214.1"/>
    <property type="molecule type" value="Genomic_DNA"/>
</dbReference>
<accession>A0A420JBN6</accession>
<name>A0A420JBN6_9PEZI</name>
<dbReference type="Proteomes" id="UP000285326">
    <property type="component" value="Unassembled WGS sequence"/>
</dbReference>
<evidence type="ECO:0000313" key="2">
    <source>
        <dbReference type="Proteomes" id="UP000285326"/>
    </source>
</evidence>
<proteinExistence type="predicted"/>
<protein>
    <submittedName>
        <fullName evidence="1">Uncharacterized protein</fullName>
    </submittedName>
</protein>